<dbReference type="Proteomes" id="UP000094197">
    <property type="component" value="Chromosome 1"/>
</dbReference>
<protein>
    <submittedName>
        <fullName evidence="2">Uncharacterized protein</fullName>
    </submittedName>
</protein>
<keyword evidence="1" id="KW-1133">Transmembrane helix</keyword>
<dbReference type="AlphaFoldDB" id="A0A1D7UUW9"/>
<dbReference type="KEGG" id="laj:A0128_05855"/>
<reference evidence="2 3" key="1">
    <citation type="submission" date="2016-04" db="EMBL/GenBank/DDBJ databases">
        <title>Complete genome seqeunce of Leptospira alstonii serovar Room22.</title>
        <authorList>
            <person name="Nally J.E."/>
            <person name="Bayles D.O."/>
            <person name="Hurley D."/>
            <person name="Fanning S."/>
            <person name="McMahon B.J."/>
            <person name="Arent Z."/>
        </authorList>
    </citation>
    <scope>NUCLEOTIDE SEQUENCE [LARGE SCALE GENOMIC DNA]</scope>
    <source>
        <strain evidence="2 3">GWTS #1</strain>
    </source>
</reference>
<evidence type="ECO:0000256" key="1">
    <source>
        <dbReference type="SAM" id="Phobius"/>
    </source>
</evidence>
<sequence length="603" mass="64339">MAARELNITIKIGVDPDDPFSGIRKELEDLRSKLKEFSDSTNFISESGIKAWESLGSSMADSIRGMSGLALLSERLGTTEGSLRKLYASTKGNPQLEKEFFNVAKAAGFTEKDVAKLNFQLNATSKIAAFASASLKTLSSIGSFAFKTVIGPFLEAGIALEKQNEVLKTLSGSAYPGLQSSIENTIRSSKGLATQNDLTEAANQAIKAGASVDFISKNLSGLQKTSRLAGNDLSSSMKEAFEAINDGNGEFLKKNGALFSDYSQEFNRINQSGMSAADKRIAREKLISSALNENSKLQNSYGQHVRTTSAILDRFSGTIQNLKEKFGLLILDALNPILNLFVDLFEYFTEGEEAADRLEVACIVLGSVLSGIVAALIAVGVNMLITSGFTFASMIPALIGMATAGWAAIAPWLPFIAIGVVVAVVLGGIVLIIRDLFKWMKGGKSVIGDFLDVFGLIKAKFDNLMDTVRSFKDGIFQFFSDLGPKIRQLISDMVPAGVLKFLGIAPEIKEPPTTVQDAIITKHGKVIQFHPDDNIVAVKDLGILGGSKAGSGKGISVNIANVTLGSGSTQKDAQMFGAYLEKELEKIALRIGLQSGLSPEGAA</sequence>
<name>A0A1D7UUW9_9LEPT</name>
<keyword evidence="1" id="KW-0472">Membrane</keyword>
<accession>A0A1D7UUW9</accession>
<gene>
    <name evidence="2" type="ORF">A0128_05855</name>
</gene>
<feature type="transmembrane region" description="Helical" evidence="1">
    <location>
        <begin position="415"/>
        <end position="437"/>
    </location>
</feature>
<keyword evidence="3" id="KW-1185">Reference proteome</keyword>
<feature type="transmembrane region" description="Helical" evidence="1">
    <location>
        <begin position="363"/>
        <end position="384"/>
    </location>
</feature>
<organism evidence="2 3">
    <name type="scientific">Leptospira tipperaryensis</name>
    <dbReference type="NCBI Taxonomy" id="2564040"/>
    <lineage>
        <taxon>Bacteria</taxon>
        <taxon>Pseudomonadati</taxon>
        <taxon>Spirochaetota</taxon>
        <taxon>Spirochaetia</taxon>
        <taxon>Leptospirales</taxon>
        <taxon>Leptospiraceae</taxon>
        <taxon>Leptospira</taxon>
    </lineage>
</organism>
<keyword evidence="1" id="KW-0812">Transmembrane</keyword>
<dbReference type="NCBIfam" id="NF047706">
    <property type="entry name" value="LIC12611_phage_tail"/>
    <property type="match status" value="1"/>
</dbReference>
<dbReference type="OrthoDB" id="328452at2"/>
<proteinExistence type="predicted"/>
<evidence type="ECO:0000313" key="3">
    <source>
        <dbReference type="Proteomes" id="UP000094197"/>
    </source>
</evidence>
<evidence type="ECO:0000313" key="2">
    <source>
        <dbReference type="EMBL" id="AOP33410.1"/>
    </source>
</evidence>
<dbReference type="RefSeq" id="WP_069606647.1">
    <property type="nucleotide sequence ID" value="NZ_CP015217.1"/>
</dbReference>
<feature type="transmembrane region" description="Helical" evidence="1">
    <location>
        <begin position="391"/>
        <end position="409"/>
    </location>
</feature>
<dbReference type="EMBL" id="CP015217">
    <property type="protein sequence ID" value="AOP33410.1"/>
    <property type="molecule type" value="Genomic_DNA"/>
</dbReference>